<reference evidence="3" key="2">
    <citation type="submission" date="2020-09" db="EMBL/GenBank/DDBJ databases">
        <authorList>
            <person name="Sun Q."/>
            <person name="Zhou Y."/>
        </authorList>
    </citation>
    <scope>NUCLEOTIDE SEQUENCE</scope>
    <source>
        <strain evidence="3">CGMCC 1.15478</strain>
    </source>
</reference>
<dbReference type="InterPro" id="IPR054267">
    <property type="entry name" value="DUF6998"/>
</dbReference>
<feature type="region of interest" description="Disordered" evidence="1">
    <location>
        <begin position="1"/>
        <end position="39"/>
    </location>
</feature>
<sequence length="189" mass="21530">MHTLNRYRGTGPTGRDAPETRDRDTVTNPGYDPSTRSTPQLLQEWAAIMRELRHRDVVRTNNNPVGDIAEAIVHEYYGGERGGFSQAGWDIRSPEGHRIQVKGMRLTPTTKSRNLSPIRDSDYDFVVVVIFNEDFHVIEALRMSRNTVEEQFSHRAYVNGRIISVTAALRQHPGVEIVDLVPAYHRLHS</sequence>
<dbReference type="Pfam" id="PF22522">
    <property type="entry name" value="DUF6998"/>
    <property type="match status" value="1"/>
</dbReference>
<keyword evidence="4" id="KW-1185">Reference proteome</keyword>
<comment type="caution">
    <text evidence="3">The sequence shown here is derived from an EMBL/GenBank/DDBJ whole genome shotgun (WGS) entry which is preliminary data.</text>
</comment>
<gene>
    <name evidence="3" type="ORF">GCM10011410_23200</name>
</gene>
<proteinExistence type="predicted"/>
<reference evidence="3" key="1">
    <citation type="journal article" date="2014" name="Int. J. Syst. Evol. Microbiol.">
        <title>Complete genome sequence of Corynebacterium casei LMG S-19264T (=DSM 44701T), isolated from a smear-ripened cheese.</title>
        <authorList>
            <consortium name="US DOE Joint Genome Institute (JGI-PGF)"/>
            <person name="Walter F."/>
            <person name="Albersmeier A."/>
            <person name="Kalinowski J."/>
            <person name="Ruckert C."/>
        </authorList>
    </citation>
    <scope>NUCLEOTIDE SEQUENCE</scope>
    <source>
        <strain evidence="3">CGMCC 1.15478</strain>
    </source>
</reference>
<evidence type="ECO:0000259" key="2">
    <source>
        <dbReference type="Pfam" id="PF22522"/>
    </source>
</evidence>
<organism evidence="3 4">
    <name type="scientific">Hoyosella rhizosphaerae</name>
    <dbReference type="NCBI Taxonomy" id="1755582"/>
    <lineage>
        <taxon>Bacteria</taxon>
        <taxon>Bacillati</taxon>
        <taxon>Actinomycetota</taxon>
        <taxon>Actinomycetes</taxon>
        <taxon>Mycobacteriales</taxon>
        <taxon>Hoyosellaceae</taxon>
        <taxon>Hoyosella</taxon>
    </lineage>
</organism>
<feature type="compositionally biased region" description="Basic and acidic residues" evidence="1">
    <location>
        <begin position="16"/>
        <end position="25"/>
    </location>
</feature>
<protein>
    <recommendedName>
        <fullName evidence="2">DUF6998 domain-containing protein</fullName>
    </recommendedName>
</protein>
<evidence type="ECO:0000313" key="3">
    <source>
        <dbReference type="EMBL" id="GGC69727.1"/>
    </source>
</evidence>
<dbReference type="Proteomes" id="UP000641514">
    <property type="component" value="Unassembled WGS sequence"/>
</dbReference>
<dbReference type="EMBL" id="BMJH01000002">
    <property type="protein sequence ID" value="GGC69727.1"/>
    <property type="molecule type" value="Genomic_DNA"/>
</dbReference>
<evidence type="ECO:0000256" key="1">
    <source>
        <dbReference type="SAM" id="MobiDB-lite"/>
    </source>
</evidence>
<accession>A0A916UEN4</accession>
<name>A0A916UEN4_9ACTN</name>
<dbReference type="AlphaFoldDB" id="A0A916UEN4"/>
<evidence type="ECO:0000313" key="4">
    <source>
        <dbReference type="Proteomes" id="UP000641514"/>
    </source>
</evidence>
<feature type="domain" description="DUF6998" evidence="2">
    <location>
        <begin position="65"/>
        <end position="158"/>
    </location>
</feature>